<dbReference type="Proteomes" id="UP001354971">
    <property type="component" value="Unassembled WGS sequence"/>
</dbReference>
<comment type="caution">
    <text evidence="1">The sequence shown here is derived from an EMBL/GenBank/DDBJ whole genome shotgun (WGS) entry which is preliminary data.</text>
</comment>
<protein>
    <submittedName>
        <fullName evidence="1">DUF2948 family protein</fullName>
    </submittedName>
</protein>
<evidence type="ECO:0000313" key="2">
    <source>
        <dbReference type="Proteomes" id="UP001354971"/>
    </source>
</evidence>
<name>A0ABU7LTJ9_9PROT</name>
<sequence>MARRKPLRLAAEDAGDLEVLSAALQDAVAQLGDFSFDRRRRRFTAVFNRFRWEDRGFGEAWRTRSAFDVSGVLGVKSKRLKRGAPSAIVSLLSISFEPGEAPGGVLVLAFSGGGEMKLELECIDALLADISEPWPVKSRPAHEDGK</sequence>
<dbReference type="InterPro" id="IPR021335">
    <property type="entry name" value="DUF2948"/>
</dbReference>
<organism evidence="1 2">
    <name type="scientific">Hyphobacterium lacteum</name>
    <dbReference type="NCBI Taxonomy" id="3116575"/>
    <lineage>
        <taxon>Bacteria</taxon>
        <taxon>Pseudomonadati</taxon>
        <taxon>Pseudomonadota</taxon>
        <taxon>Alphaproteobacteria</taxon>
        <taxon>Maricaulales</taxon>
        <taxon>Maricaulaceae</taxon>
        <taxon>Hyphobacterium</taxon>
    </lineage>
</organism>
<dbReference type="EMBL" id="JAZDRP010000010">
    <property type="protein sequence ID" value="MEE2527218.1"/>
    <property type="molecule type" value="Genomic_DNA"/>
</dbReference>
<keyword evidence="2" id="KW-1185">Reference proteome</keyword>
<gene>
    <name evidence="1" type="ORF">V0U79_12665</name>
</gene>
<accession>A0ABU7LTJ9</accession>
<reference evidence="1 2" key="1">
    <citation type="submission" date="2024-01" db="EMBL/GenBank/DDBJ databases">
        <title>Hyphobacterium bacterium isolated from marine sediment.</title>
        <authorList>
            <person name="Zhao S."/>
        </authorList>
    </citation>
    <scope>NUCLEOTIDE SEQUENCE [LARGE SCALE GENOMIC DNA]</scope>
    <source>
        <strain evidence="2">HN65</strain>
    </source>
</reference>
<dbReference type="Pfam" id="PF11164">
    <property type="entry name" value="DUF2948"/>
    <property type="match status" value="1"/>
</dbReference>
<proteinExistence type="predicted"/>
<evidence type="ECO:0000313" key="1">
    <source>
        <dbReference type="EMBL" id="MEE2527218.1"/>
    </source>
</evidence>
<dbReference type="RefSeq" id="WP_330199880.1">
    <property type="nucleotide sequence ID" value="NZ_JAZDRP010000010.1"/>
</dbReference>